<evidence type="ECO:0000313" key="2">
    <source>
        <dbReference type="Proteomes" id="UP001172911"/>
    </source>
</evidence>
<protein>
    <submittedName>
        <fullName evidence="1">YhcN/YlaJ family sporulation lipoprotein</fullName>
    </submittedName>
</protein>
<reference evidence="1" key="1">
    <citation type="journal article" date="2023" name="J. Hazard. Mater.">
        <title>Anaerobic biodegradation of pyrene and benzo[a]pyrene by a new sulfate-reducing Desulforamulus aquiferis strain DSA.</title>
        <authorList>
            <person name="Zhang Z."/>
            <person name="Sun J."/>
            <person name="Gong X."/>
            <person name="Wang C."/>
            <person name="Wang H."/>
        </authorList>
    </citation>
    <scope>NUCLEOTIDE SEQUENCE</scope>
    <source>
        <strain evidence="1">DSA</strain>
    </source>
</reference>
<dbReference type="EMBL" id="JARPTC010000001">
    <property type="protein sequence ID" value="MDO7785637.1"/>
    <property type="molecule type" value="Genomic_DNA"/>
</dbReference>
<dbReference type="InterPro" id="IPR014247">
    <property type="entry name" value="Spore_lipoprot_YhcN/YlaJ"/>
</dbReference>
<dbReference type="Pfam" id="PF09580">
    <property type="entry name" value="Spore_YhcN_YlaJ"/>
    <property type="match status" value="1"/>
</dbReference>
<dbReference type="AlphaFoldDB" id="A0AAW7Z7Y1"/>
<gene>
    <name evidence="1" type="ORF">P6N53_00130</name>
</gene>
<dbReference type="InterPro" id="IPR019076">
    <property type="entry name" value="Spore_lipoprot_YhcN/YlaJ-like"/>
</dbReference>
<evidence type="ECO:0000313" key="1">
    <source>
        <dbReference type="EMBL" id="MDO7785637.1"/>
    </source>
</evidence>
<organism evidence="1 2">
    <name type="scientific">Desulforamulus aquiferis</name>
    <dbReference type="NCBI Taxonomy" id="1397668"/>
    <lineage>
        <taxon>Bacteria</taxon>
        <taxon>Bacillati</taxon>
        <taxon>Bacillota</taxon>
        <taxon>Clostridia</taxon>
        <taxon>Eubacteriales</taxon>
        <taxon>Peptococcaceae</taxon>
        <taxon>Desulforamulus</taxon>
    </lineage>
</organism>
<dbReference type="GO" id="GO:0030435">
    <property type="term" value="P:sporulation resulting in formation of a cellular spore"/>
    <property type="evidence" value="ECO:0007669"/>
    <property type="project" value="InterPro"/>
</dbReference>
<dbReference type="Proteomes" id="UP001172911">
    <property type="component" value="Unassembled WGS sequence"/>
</dbReference>
<proteinExistence type="predicted"/>
<comment type="caution">
    <text evidence="1">The sequence shown here is derived from an EMBL/GenBank/DDBJ whole genome shotgun (WGS) entry which is preliminary data.</text>
</comment>
<keyword evidence="1" id="KW-0449">Lipoprotein</keyword>
<name>A0AAW7Z7Y1_9FIRM</name>
<sequence>MIISRKLMAIFLFVFLVTLIVGCTAARKPEPDANRNPAAQENQQAQTLAAEAARVEGVKEAYVVVSGNMALVGLSINRDVTDAETNRIKSEAGQRVQAADGQITDVRVSTDPDTVVRIRNIFNGIGQGRPLSSFETEITELVRRIAPTKEQ</sequence>
<keyword evidence="2" id="KW-1185">Reference proteome</keyword>
<dbReference type="PROSITE" id="PS51257">
    <property type="entry name" value="PROKAR_LIPOPROTEIN"/>
    <property type="match status" value="1"/>
</dbReference>
<accession>A0AAW7Z7Y1</accession>
<dbReference type="NCBIfam" id="TIGR02898">
    <property type="entry name" value="spore_YhcN_YlaJ"/>
    <property type="match status" value="1"/>
</dbReference>
<reference evidence="1" key="2">
    <citation type="submission" date="2023-03" db="EMBL/GenBank/DDBJ databases">
        <authorList>
            <person name="Zhang Z."/>
        </authorList>
    </citation>
    <scope>NUCLEOTIDE SEQUENCE</scope>
    <source>
        <strain evidence="1">DSA</strain>
    </source>
</reference>